<keyword evidence="1" id="KW-0805">Transcription regulation</keyword>
<keyword evidence="6" id="KW-1185">Reference proteome</keyword>
<name>A0A0W1S1B3_9EURY</name>
<comment type="caution">
    <text evidence="5">The sequence shown here is derived from an EMBL/GenBank/DDBJ whole genome shotgun (WGS) entry which is preliminary data.</text>
</comment>
<evidence type="ECO:0000313" key="5">
    <source>
        <dbReference type="EMBL" id="KTG19454.1"/>
    </source>
</evidence>
<dbReference type="OrthoDB" id="156233at2157"/>
<dbReference type="Proteomes" id="UP000053157">
    <property type="component" value="Unassembled WGS sequence"/>
</dbReference>
<feature type="domain" description="Bacterioopsin transcriptional activator GAF and HTH associated" evidence="4">
    <location>
        <begin position="6"/>
        <end position="125"/>
    </location>
</feature>
<accession>A0A0W1S1B3</accession>
<dbReference type="Pfam" id="PF15915">
    <property type="entry name" value="BAT"/>
    <property type="match status" value="1"/>
</dbReference>
<proteinExistence type="predicted"/>
<dbReference type="Pfam" id="PF04967">
    <property type="entry name" value="HTH_10"/>
    <property type="match status" value="1"/>
</dbReference>
<reference evidence="5 6" key="1">
    <citation type="submission" date="2015-12" db="EMBL/GenBank/DDBJ databases">
        <title>Haloferax profundi sp. nov. isolated from the Discovery deep brine-seawater interface in the Red Sea.</title>
        <authorList>
            <person name="Zhang G."/>
            <person name="Stingl U."/>
            <person name="Rashid M."/>
        </authorList>
    </citation>
    <scope>NUCLEOTIDE SEQUENCE [LARGE SCALE GENOMIC DNA]</scope>
    <source>
        <strain evidence="5 6">SB29</strain>
    </source>
</reference>
<evidence type="ECO:0000256" key="1">
    <source>
        <dbReference type="ARBA" id="ARBA00023015"/>
    </source>
</evidence>
<dbReference type="RefSeq" id="WP_058573061.1">
    <property type="nucleotide sequence ID" value="NZ_LOPV01000440.1"/>
</dbReference>
<sequence>MSCIAEFTITSQALPLTTAISHAPAMRLDVEQAVAADPERPVLFVWASGGDFDAFEEGMQRDETVATPELMESLPQRRLYRVQITDDAGAVVYPNDVEVGASRLDVSFTTDGLHTRMRFPDRDALVQYRRLCAEMGLEMSVERIYRGDAPSATGYGLSEKQRQVITLAAESGYFEIPRSVALSDLADDLDITPQSASERLRRGIAALVSSTVCSDIPSSQ</sequence>
<dbReference type="AlphaFoldDB" id="A0A0W1S1B3"/>
<dbReference type="PANTHER" id="PTHR34236:SF1">
    <property type="entry name" value="DIMETHYL SULFOXIDE REDUCTASE TRANSCRIPTIONAL ACTIVATOR"/>
    <property type="match status" value="1"/>
</dbReference>
<dbReference type="EMBL" id="LOPV01000440">
    <property type="protein sequence ID" value="KTG19454.1"/>
    <property type="molecule type" value="Genomic_DNA"/>
</dbReference>
<evidence type="ECO:0000259" key="4">
    <source>
        <dbReference type="Pfam" id="PF15915"/>
    </source>
</evidence>
<dbReference type="PANTHER" id="PTHR34236">
    <property type="entry name" value="DIMETHYL SULFOXIDE REDUCTASE TRANSCRIPTIONAL ACTIVATOR"/>
    <property type="match status" value="1"/>
</dbReference>
<evidence type="ECO:0000256" key="2">
    <source>
        <dbReference type="ARBA" id="ARBA00023163"/>
    </source>
</evidence>
<keyword evidence="2" id="KW-0804">Transcription</keyword>
<protein>
    <recommendedName>
        <fullName evidence="7">Helix-turn-helix domain-containing protein</fullName>
    </recommendedName>
</protein>
<evidence type="ECO:0000313" key="6">
    <source>
        <dbReference type="Proteomes" id="UP000053157"/>
    </source>
</evidence>
<feature type="domain" description="HTH bat-type" evidence="3">
    <location>
        <begin position="157"/>
        <end position="207"/>
    </location>
</feature>
<dbReference type="InterPro" id="IPR031803">
    <property type="entry name" value="BAT_GAF/HTH-assoc"/>
</dbReference>
<evidence type="ECO:0000259" key="3">
    <source>
        <dbReference type="Pfam" id="PF04967"/>
    </source>
</evidence>
<gene>
    <name evidence="5" type="ORF">AUR66_02210</name>
</gene>
<organism evidence="5 6">
    <name type="scientific">Haloferax profundi</name>
    <dbReference type="NCBI Taxonomy" id="1544718"/>
    <lineage>
        <taxon>Archaea</taxon>
        <taxon>Methanobacteriati</taxon>
        <taxon>Methanobacteriota</taxon>
        <taxon>Stenosarchaea group</taxon>
        <taxon>Halobacteria</taxon>
        <taxon>Halobacteriales</taxon>
        <taxon>Haloferacaceae</taxon>
        <taxon>Haloferax</taxon>
    </lineage>
</organism>
<dbReference type="InterPro" id="IPR007050">
    <property type="entry name" value="HTH_bacterioopsin"/>
</dbReference>
<evidence type="ECO:0008006" key="7">
    <source>
        <dbReference type="Google" id="ProtNLM"/>
    </source>
</evidence>